<reference evidence="9" key="2">
    <citation type="submission" date="2018-07" db="EMBL/GenBank/DDBJ databases">
        <authorList>
            <person name="Quirk P.G."/>
            <person name="Krulwich T.A."/>
        </authorList>
    </citation>
    <scope>NUCLEOTIDE SEQUENCE</scope>
</reference>
<dbReference type="PANTHER" id="PTHR24064">
    <property type="entry name" value="SOLUTE CARRIER FAMILY 22 MEMBER"/>
    <property type="match status" value="1"/>
</dbReference>
<evidence type="ECO:0000313" key="9">
    <source>
        <dbReference type="EMBL" id="SSX30770.1"/>
    </source>
</evidence>
<dbReference type="InterPro" id="IPR036259">
    <property type="entry name" value="MFS_trans_sf"/>
</dbReference>
<dbReference type="InterPro" id="IPR020846">
    <property type="entry name" value="MFS_dom"/>
</dbReference>
<accession>A0A336L090</accession>
<dbReference type="SUPFAM" id="SSF103473">
    <property type="entry name" value="MFS general substrate transporter"/>
    <property type="match status" value="2"/>
</dbReference>
<organism evidence="8">
    <name type="scientific">Culicoides sonorensis</name>
    <name type="common">Biting midge</name>
    <dbReference type="NCBI Taxonomy" id="179676"/>
    <lineage>
        <taxon>Eukaryota</taxon>
        <taxon>Metazoa</taxon>
        <taxon>Ecdysozoa</taxon>
        <taxon>Arthropoda</taxon>
        <taxon>Hexapoda</taxon>
        <taxon>Insecta</taxon>
        <taxon>Pterygota</taxon>
        <taxon>Neoptera</taxon>
        <taxon>Endopterygota</taxon>
        <taxon>Diptera</taxon>
        <taxon>Nematocera</taxon>
        <taxon>Chironomoidea</taxon>
        <taxon>Ceratopogonidae</taxon>
        <taxon>Ceratopogoninae</taxon>
        <taxon>Culicoides</taxon>
        <taxon>Monoculicoides</taxon>
    </lineage>
</organism>
<feature type="transmembrane region" description="Helical" evidence="6">
    <location>
        <begin position="486"/>
        <end position="505"/>
    </location>
</feature>
<reference evidence="8" key="1">
    <citation type="submission" date="2018-04" db="EMBL/GenBank/DDBJ databases">
        <authorList>
            <person name="Go L.Y."/>
            <person name="Mitchell J.A."/>
        </authorList>
    </citation>
    <scope>NUCLEOTIDE SEQUENCE</scope>
    <source>
        <tissue evidence="8">Whole organism</tissue>
    </source>
</reference>
<feature type="transmembrane region" description="Helical" evidence="6">
    <location>
        <begin position="196"/>
        <end position="214"/>
    </location>
</feature>
<dbReference type="Gene3D" id="1.20.1250.20">
    <property type="entry name" value="MFS general substrate transporter like domains"/>
    <property type="match status" value="2"/>
</dbReference>
<keyword evidence="3 6" id="KW-1133">Transmembrane helix</keyword>
<feature type="transmembrane region" description="Helical" evidence="6">
    <location>
        <begin position="394"/>
        <end position="414"/>
    </location>
</feature>
<gene>
    <name evidence="8" type="primary">CSON002861</name>
</gene>
<dbReference type="AlphaFoldDB" id="A0A336L090"/>
<dbReference type="EMBL" id="UFQS01001486">
    <property type="protein sequence ID" value="SSX11200.1"/>
    <property type="molecule type" value="Genomic_DNA"/>
</dbReference>
<evidence type="ECO:0000256" key="2">
    <source>
        <dbReference type="ARBA" id="ARBA00022692"/>
    </source>
</evidence>
<evidence type="ECO:0000256" key="6">
    <source>
        <dbReference type="SAM" id="Phobius"/>
    </source>
</evidence>
<feature type="transmembrane region" description="Helical" evidence="6">
    <location>
        <begin position="771"/>
        <end position="789"/>
    </location>
</feature>
<feature type="transmembrane region" description="Helical" evidence="6">
    <location>
        <begin position="253"/>
        <end position="272"/>
    </location>
</feature>
<feature type="transmembrane region" description="Helical" evidence="6">
    <location>
        <begin position="166"/>
        <end position="190"/>
    </location>
</feature>
<evidence type="ECO:0000256" key="1">
    <source>
        <dbReference type="ARBA" id="ARBA00004141"/>
    </source>
</evidence>
<feature type="transmembrane region" description="Helical" evidence="6">
    <location>
        <begin position="980"/>
        <end position="1005"/>
    </location>
</feature>
<evidence type="ECO:0000313" key="8">
    <source>
        <dbReference type="EMBL" id="SSX11200.1"/>
    </source>
</evidence>
<name>A0A336L090_CULSO</name>
<feature type="domain" description="Major facilitator superfamily (MFS) profile" evidence="7">
    <location>
        <begin position="559"/>
        <end position="1070"/>
    </location>
</feature>
<feature type="transmembrane region" description="Helical" evidence="6">
    <location>
        <begin position="333"/>
        <end position="354"/>
    </location>
</feature>
<feature type="transmembrane region" description="Helical" evidence="6">
    <location>
        <begin position="420"/>
        <end position="445"/>
    </location>
</feature>
<feature type="transmembrane region" description="Helical" evidence="6">
    <location>
        <begin position="895"/>
        <end position="914"/>
    </location>
</feature>
<dbReference type="GO" id="GO:0016020">
    <property type="term" value="C:membrane"/>
    <property type="evidence" value="ECO:0007669"/>
    <property type="project" value="UniProtKB-SubCell"/>
</dbReference>
<keyword evidence="2 6" id="KW-0812">Transmembrane</keyword>
<feature type="transmembrane region" description="Helical" evidence="6">
    <location>
        <begin position="26"/>
        <end position="47"/>
    </location>
</feature>
<dbReference type="InterPro" id="IPR005828">
    <property type="entry name" value="MFS_sugar_transport-like"/>
</dbReference>
<keyword evidence="4 6" id="KW-0472">Membrane</keyword>
<dbReference type="EMBL" id="UFQT01001486">
    <property type="protein sequence ID" value="SSX30770.1"/>
    <property type="molecule type" value="Genomic_DNA"/>
</dbReference>
<feature type="transmembrane region" description="Helical" evidence="6">
    <location>
        <begin position="557"/>
        <end position="578"/>
    </location>
</feature>
<feature type="domain" description="Major facilitator superfamily (MFS) profile" evidence="7">
    <location>
        <begin position="26"/>
        <end position="510"/>
    </location>
</feature>
<dbReference type="Pfam" id="PF00083">
    <property type="entry name" value="Sugar_tr"/>
    <property type="match status" value="2"/>
</dbReference>
<evidence type="ECO:0000256" key="5">
    <source>
        <dbReference type="SAM" id="MobiDB-lite"/>
    </source>
</evidence>
<feature type="transmembrane region" description="Helical" evidence="6">
    <location>
        <begin position="1046"/>
        <end position="1065"/>
    </location>
</feature>
<dbReference type="GO" id="GO:0022857">
    <property type="term" value="F:transmembrane transporter activity"/>
    <property type="evidence" value="ECO:0007669"/>
    <property type="project" value="InterPro"/>
</dbReference>
<feature type="region of interest" description="Disordered" evidence="5">
    <location>
        <begin position="1085"/>
        <end position="1122"/>
    </location>
</feature>
<proteinExistence type="predicted"/>
<comment type="subcellular location">
    <subcellularLocation>
        <location evidence="1">Membrane</location>
        <topology evidence="1">Multi-pass membrane protein</topology>
    </subcellularLocation>
</comment>
<feature type="transmembrane region" description="Helical" evidence="6">
    <location>
        <begin position="795"/>
        <end position="814"/>
    </location>
</feature>
<feature type="transmembrane region" description="Helical" evidence="6">
    <location>
        <begin position="708"/>
        <end position="733"/>
    </location>
</feature>
<feature type="transmembrane region" description="Helical" evidence="6">
    <location>
        <begin position="739"/>
        <end position="759"/>
    </location>
</feature>
<evidence type="ECO:0000259" key="7">
    <source>
        <dbReference type="PROSITE" id="PS50850"/>
    </source>
</evidence>
<evidence type="ECO:0000256" key="3">
    <source>
        <dbReference type="ARBA" id="ARBA00022989"/>
    </source>
</evidence>
<dbReference type="PROSITE" id="PS50850">
    <property type="entry name" value="MFS"/>
    <property type="match status" value="2"/>
</dbReference>
<dbReference type="VEuPathDB" id="VectorBase:CSON002861"/>
<feature type="transmembrane region" description="Helical" evidence="6">
    <location>
        <begin position="226"/>
        <end position="247"/>
    </location>
</feature>
<feature type="transmembrane region" description="Helical" evidence="6">
    <location>
        <begin position="457"/>
        <end position="480"/>
    </location>
</feature>
<sequence>MEEGLIFDRIMEMVGNDGKFQRRFNFLFNFSICMFVSMAFMNIMLVLNDPDHWCFVPGREKTNYSIEEWRDLVLPLRCKMYNISTSDLLKMDENTKKNLSNENPISCINGYEYDKTWYEETVVSKENWICDRTLYVTKALSLNRFGEVIGTFIFGQMGDTLGRRPVFFAGIIITILGRMACLVTSAVYWLFALSSVFGMLTALTLFQSPMVIAMEICKGEDRAHIAMLQCWGWTMGMILMPLIFWIVRDWTPFLIITTLPLLIGMMFPKYMIESPRWLANKGKYKRCAQQLQKIADVNGVKIEVTEGLIQEMLKDHQVEKVFGMASLFTSWRLAKNTSLMVISWVVLIMVYYTLVLNASKMDGNPFLNFAWQSAIELPAYYVGQILGDKMGRRFTQAFSFFLATCTCIPILFIVQHPEYAIWTSILAVIIKFNVSITFFAINLQAMEIYPTCLRQTGFSIMTVVANTMGLLGPYIVYLGTNYDVRYPYFIMGLMCLIGACSAMFLPETLGQRLPETMVEAREFGRGQKFWTESDSVIFDRIMELVGNDGKFQKRFNFIFNFVICMFVSMAFMNIVLVLNEPEHWCKVPGQELTNLTTEEWRDRVLPVELDNKKKMSFSRCKMYNLSTPELLELDIVQRRNLSDEFQISCSSGYEYDKTWYEETVVSKENWVCDRTLYVTNAFSFNRFGEVIGTFIFGQMGDTLGRRPVFFSGIVITILGRIACIFTSGTYWIFALSSMFGMLSALTLFQSPLVIAMEICKGEHRAHIAMMQCYGWTAGMMVMPLIFWYVRDWIPFLIITSFPLLIGMMFPKYMIESPRWLGNKGKYKRCARELQKIANVNDTKVKVTEALIKEMLKDHKVEKVYGMASLFTSKRLALNTSLMVYCWYEANFNCKIHFFTIFFPRIVLCMIYYAMVLNASKMDGNPFLNFIWQSVIELPAVFAGRYLGDKIGRRFTQVVAFVSAAITSVIVIFLVQNPDYATLTSALVVVIRFCVSVIFFAIHLQAMEIYPTCLRQTGFSVMSVVANLFGLLGPYIVYLGTTYDVRYPYLIFGILFASGGITAFFLPETLGQRLPESLAEAQEFGKGQPTWGLPKSNMVHKNDISTDSDENDKEKLNQPEFAP</sequence>
<evidence type="ECO:0000256" key="4">
    <source>
        <dbReference type="ARBA" id="ARBA00023136"/>
    </source>
</evidence>
<protein>
    <submittedName>
        <fullName evidence="8">CSON002861 protein</fullName>
    </submittedName>
</protein>
<feature type="transmembrane region" description="Helical" evidence="6">
    <location>
        <begin position="954"/>
        <end position="974"/>
    </location>
</feature>
<feature type="transmembrane region" description="Helical" evidence="6">
    <location>
        <begin position="1017"/>
        <end position="1040"/>
    </location>
</feature>
<dbReference type="OMA" id="PTRENWV"/>